<dbReference type="CDD" id="cd20071">
    <property type="entry name" value="SET_SMYD"/>
    <property type="match status" value="1"/>
</dbReference>
<organism evidence="2 3">
    <name type="scientific">Vitis vinifera</name>
    <name type="common">Grape</name>
    <dbReference type="NCBI Taxonomy" id="29760"/>
    <lineage>
        <taxon>Eukaryota</taxon>
        <taxon>Viridiplantae</taxon>
        <taxon>Streptophyta</taxon>
        <taxon>Embryophyta</taxon>
        <taxon>Tracheophyta</taxon>
        <taxon>Spermatophyta</taxon>
        <taxon>Magnoliopsida</taxon>
        <taxon>eudicotyledons</taxon>
        <taxon>Gunneridae</taxon>
        <taxon>Pentapetalae</taxon>
        <taxon>rosids</taxon>
        <taxon>Vitales</taxon>
        <taxon>Vitaceae</taxon>
        <taxon>Viteae</taxon>
        <taxon>Vitis</taxon>
    </lineage>
</organism>
<sequence>MYRYSRWGWQLKRRHSERKLLLGFPFCYSTPTPPENEKLASPGPPPIRVSITEMAGRGVFATRRIGSGDLIHTAKPLVSHPSLSSIHSVCYFCLRKLKPVTSSEDCNVRFCSQECEEQSKVFVAVERKADWSAYDDYCRTRGLKYPLLVKRLACMVVSGVASADCLDILQPASLSSEMISEHSPRITLSLTSLVLTEQWYINVLARFRINSFRIELAGGSYEDLHSLAAASVETEAAVGNAVYMLPSFYNHDCDPNVHIIWIDNVNARLKALREIEAGEELRICYIDASMDHDARQTILFQGFGFRCSCLRCSSGD</sequence>
<keyword evidence="2" id="KW-0489">Methyltransferase</keyword>
<evidence type="ECO:0000313" key="3">
    <source>
        <dbReference type="Proteomes" id="UP000288805"/>
    </source>
</evidence>
<dbReference type="Gene3D" id="1.10.220.160">
    <property type="match status" value="1"/>
</dbReference>
<dbReference type="GO" id="GO:0032259">
    <property type="term" value="P:methylation"/>
    <property type="evidence" value="ECO:0007669"/>
    <property type="project" value="UniProtKB-KW"/>
</dbReference>
<dbReference type="SMART" id="SM00317">
    <property type="entry name" value="SET"/>
    <property type="match status" value="1"/>
</dbReference>
<feature type="domain" description="SET" evidence="1">
    <location>
        <begin position="45"/>
        <end position="286"/>
    </location>
</feature>
<reference evidence="2 3" key="1">
    <citation type="journal article" date="2018" name="PLoS Genet.">
        <title>Population sequencing reveals clonal diversity and ancestral inbreeding in the grapevine cultivar Chardonnay.</title>
        <authorList>
            <person name="Roach M.J."/>
            <person name="Johnson D.L."/>
            <person name="Bohlmann J."/>
            <person name="van Vuuren H.J."/>
            <person name="Jones S.J."/>
            <person name="Pretorius I.S."/>
            <person name="Schmidt S.A."/>
            <person name="Borneman A.R."/>
        </authorList>
    </citation>
    <scope>NUCLEOTIDE SEQUENCE [LARGE SCALE GENOMIC DNA]</scope>
    <source>
        <strain evidence="3">cv. Chardonnay</strain>
        <tissue evidence="2">Leaf</tissue>
    </source>
</reference>
<dbReference type="PANTHER" id="PTHR12197">
    <property type="entry name" value="HISTONE-LYSINE N-METHYLTRANSFERASE SMYD"/>
    <property type="match status" value="1"/>
</dbReference>
<comment type="caution">
    <text evidence="2">The sequence shown here is derived from an EMBL/GenBank/DDBJ whole genome shotgun (WGS) entry which is preliminary data.</text>
</comment>
<dbReference type="Gene3D" id="6.10.140.2220">
    <property type="match status" value="1"/>
</dbReference>
<dbReference type="PROSITE" id="PS50280">
    <property type="entry name" value="SET"/>
    <property type="match status" value="1"/>
</dbReference>
<evidence type="ECO:0000313" key="2">
    <source>
        <dbReference type="EMBL" id="RVW22154.1"/>
    </source>
</evidence>
<dbReference type="InterPro" id="IPR001214">
    <property type="entry name" value="SET_dom"/>
</dbReference>
<evidence type="ECO:0000259" key="1">
    <source>
        <dbReference type="PROSITE" id="PS50280"/>
    </source>
</evidence>
<dbReference type="InterPro" id="IPR046341">
    <property type="entry name" value="SET_dom_sf"/>
</dbReference>
<keyword evidence="2" id="KW-0808">Transferase</keyword>
<gene>
    <name evidence="2" type="primary">ATXR4_0</name>
    <name evidence="2" type="ORF">CK203_097148</name>
</gene>
<dbReference type="EMBL" id="QGNW01002247">
    <property type="protein sequence ID" value="RVW22154.1"/>
    <property type="molecule type" value="Genomic_DNA"/>
</dbReference>
<accession>A0A438CG30</accession>
<name>A0A438CG30_VITVI</name>
<dbReference type="InterPro" id="IPR050869">
    <property type="entry name" value="H3K4_H4K5_MeTrfase"/>
</dbReference>
<dbReference type="Gene3D" id="2.170.270.10">
    <property type="entry name" value="SET domain"/>
    <property type="match status" value="1"/>
</dbReference>
<dbReference type="Pfam" id="PF00856">
    <property type="entry name" value="SET"/>
    <property type="match status" value="1"/>
</dbReference>
<dbReference type="SUPFAM" id="SSF82199">
    <property type="entry name" value="SET domain"/>
    <property type="match status" value="1"/>
</dbReference>
<dbReference type="PANTHER" id="PTHR12197:SF298">
    <property type="entry name" value="HISTONE-LYSINE N-METHYLTRANSFERASE ATXR4"/>
    <property type="match status" value="1"/>
</dbReference>
<dbReference type="Proteomes" id="UP000288805">
    <property type="component" value="Unassembled WGS sequence"/>
</dbReference>
<dbReference type="AlphaFoldDB" id="A0A438CG30"/>
<proteinExistence type="predicted"/>
<dbReference type="GO" id="GO:0008168">
    <property type="term" value="F:methyltransferase activity"/>
    <property type="evidence" value="ECO:0007669"/>
    <property type="project" value="UniProtKB-KW"/>
</dbReference>
<protein>
    <submittedName>
        <fullName evidence="2">Histone-lysine N-methyltransferase ATXR4</fullName>
    </submittedName>
</protein>